<dbReference type="EMBL" id="QRYW01000003">
    <property type="protein sequence ID" value="RGV30167.1"/>
    <property type="molecule type" value="Genomic_DNA"/>
</dbReference>
<feature type="transmembrane region" description="Helical" evidence="1">
    <location>
        <begin position="238"/>
        <end position="256"/>
    </location>
</feature>
<feature type="transmembrane region" description="Helical" evidence="1">
    <location>
        <begin position="122"/>
        <end position="143"/>
    </location>
</feature>
<dbReference type="AlphaFoldDB" id="A0A412WS94"/>
<feature type="transmembrane region" description="Helical" evidence="1">
    <location>
        <begin position="6"/>
        <end position="23"/>
    </location>
</feature>
<evidence type="ECO:0000313" key="2">
    <source>
        <dbReference type="EMBL" id="RGV30167.1"/>
    </source>
</evidence>
<name>A0A412WS94_9BACT</name>
<gene>
    <name evidence="2" type="ORF">DWW24_01810</name>
</gene>
<accession>A0A412WS94</accession>
<comment type="caution">
    <text evidence="2">The sequence shown here is derived from an EMBL/GenBank/DDBJ whole genome shotgun (WGS) entry which is preliminary data.</text>
</comment>
<feature type="transmembrane region" description="Helical" evidence="1">
    <location>
        <begin position="268"/>
        <end position="288"/>
    </location>
</feature>
<dbReference type="InterPro" id="IPR049458">
    <property type="entry name" value="EpsG-like"/>
</dbReference>
<keyword evidence="1" id="KW-1133">Transmembrane helix</keyword>
<dbReference type="Proteomes" id="UP000283426">
    <property type="component" value="Unassembled WGS sequence"/>
</dbReference>
<dbReference type="Pfam" id="PF14897">
    <property type="entry name" value="EpsG"/>
    <property type="match status" value="1"/>
</dbReference>
<evidence type="ECO:0000256" key="1">
    <source>
        <dbReference type="SAM" id="Phobius"/>
    </source>
</evidence>
<feature type="transmembrane region" description="Helical" evidence="1">
    <location>
        <begin position="98"/>
        <end position="115"/>
    </location>
</feature>
<feature type="transmembrane region" description="Helical" evidence="1">
    <location>
        <begin position="163"/>
        <end position="189"/>
    </location>
</feature>
<evidence type="ECO:0000313" key="3">
    <source>
        <dbReference type="Proteomes" id="UP000283426"/>
    </source>
</evidence>
<keyword evidence="1" id="KW-0472">Membrane</keyword>
<feature type="transmembrane region" description="Helical" evidence="1">
    <location>
        <begin position="318"/>
        <end position="337"/>
    </location>
</feature>
<dbReference type="RefSeq" id="WP_087393910.1">
    <property type="nucleotide sequence ID" value="NZ_CABJFF010000005.1"/>
</dbReference>
<feature type="transmembrane region" description="Helical" evidence="1">
    <location>
        <begin position="196"/>
        <end position="218"/>
    </location>
</feature>
<protein>
    <submittedName>
        <fullName evidence="2">EpsG family protein</fullName>
    </submittedName>
</protein>
<reference evidence="2 3" key="1">
    <citation type="submission" date="2018-08" db="EMBL/GenBank/DDBJ databases">
        <title>A genome reference for cultivated species of the human gut microbiota.</title>
        <authorList>
            <person name="Zou Y."/>
            <person name="Xue W."/>
            <person name="Luo G."/>
        </authorList>
    </citation>
    <scope>NUCLEOTIDE SEQUENCE [LARGE SCALE GENOMIC DNA]</scope>
    <source>
        <strain evidence="2 3">AF14-6AC</strain>
    </source>
</reference>
<sequence>MTVYLLNLFSIPLYALLFYFAGIDNRKKNRILCGLAGLQLFLTAALRATTVGGDLENYIPAFLTISQIPWSELWMYPWEYGYVLLNKILSLVSFDERVLLVGVGLVVTLGYVRFIRVYSKTAWLSLFLLIAMGYYITSLSMLRQSLAIVCVLNSIQYVENRNFRKFALCVLIAVCFHYTAIAFFLLYPLSRFKISIGYFICLLAFAFLLSVFAGKFVLLQLIEKYYSIYEGKMESEGGYSMLLLLLAITFGGLLVRQYNHIADRRFDVFCQMLIVACCLQLFSLQFSLFARVVLYYQIAIVVFIPEVLSFIKDRYLAFFCKMGVVMGAVSFFIWIYLANNSSGILPYAFFW</sequence>
<proteinExistence type="predicted"/>
<keyword evidence="1" id="KW-0812">Transmembrane</keyword>
<feature type="transmembrane region" description="Helical" evidence="1">
    <location>
        <begin position="30"/>
        <end position="48"/>
    </location>
</feature>
<feature type="transmembrane region" description="Helical" evidence="1">
    <location>
        <begin position="294"/>
        <end position="311"/>
    </location>
</feature>
<organism evidence="2 3">
    <name type="scientific">Odoribacter splanchnicus</name>
    <dbReference type="NCBI Taxonomy" id="28118"/>
    <lineage>
        <taxon>Bacteria</taxon>
        <taxon>Pseudomonadati</taxon>
        <taxon>Bacteroidota</taxon>
        <taxon>Bacteroidia</taxon>
        <taxon>Bacteroidales</taxon>
        <taxon>Odoribacteraceae</taxon>
        <taxon>Odoribacter</taxon>
    </lineage>
</organism>